<dbReference type="PANTHER" id="PTHR13680:SF33">
    <property type="entry name" value="CDGSH IRON-SULFUR DOMAIN-CONTAINING PROTEIN 2"/>
    <property type="match status" value="1"/>
</dbReference>
<dbReference type="GO" id="GO:0005741">
    <property type="term" value="C:mitochondrial outer membrane"/>
    <property type="evidence" value="ECO:0007669"/>
    <property type="project" value="TreeGrafter"/>
</dbReference>
<protein>
    <submittedName>
        <fullName evidence="2">Uncharacterized protein</fullName>
    </submittedName>
</protein>
<reference evidence="2" key="1">
    <citation type="submission" date="2025-08" db="UniProtKB">
        <authorList>
            <consortium name="Ensembl"/>
        </authorList>
    </citation>
    <scope>IDENTIFICATION</scope>
</reference>
<dbReference type="InterPro" id="IPR042216">
    <property type="entry name" value="MitoNEET_CISD"/>
</dbReference>
<dbReference type="Proteomes" id="UP000472260">
    <property type="component" value="Unassembled WGS sequence"/>
</dbReference>
<dbReference type="AlphaFoldDB" id="A0A671KFF1"/>
<dbReference type="GO" id="GO:0051537">
    <property type="term" value="F:2 iron, 2 sulfur cluster binding"/>
    <property type="evidence" value="ECO:0007669"/>
    <property type="project" value="InterPro"/>
</dbReference>
<keyword evidence="1" id="KW-0732">Signal</keyword>
<feature type="signal peptide" evidence="1">
    <location>
        <begin position="1"/>
        <end position="18"/>
    </location>
</feature>
<accession>A0A671KFF1</accession>
<dbReference type="GO" id="GO:0010506">
    <property type="term" value="P:regulation of autophagy"/>
    <property type="evidence" value="ECO:0007669"/>
    <property type="project" value="InterPro"/>
</dbReference>
<evidence type="ECO:0000313" key="3">
    <source>
        <dbReference type="Proteomes" id="UP000472260"/>
    </source>
</evidence>
<evidence type="ECO:0000313" key="2">
    <source>
        <dbReference type="Ensembl" id="ENSSANP00000005705.1"/>
    </source>
</evidence>
<dbReference type="Gene3D" id="3.40.5.90">
    <property type="entry name" value="CDGSH iron-sulfur domain, mitoNEET-type"/>
    <property type="match status" value="1"/>
</dbReference>
<dbReference type="PANTHER" id="PTHR13680">
    <property type="entry name" value="CDGSH IRON-SULFUR DOMAIN-CONTAINING PROTEIN 1"/>
    <property type="match status" value="1"/>
</dbReference>
<evidence type="ECO:0000256" key="1">
    <source>
        <dbReference type="SAM" id="SignalP"/>
    </source>
</evidence>
<keyword evidence="3" id="KW-1185">Reference proteome</keyword>
<proteinExistence type="predicted"/>
<dbReference type="InterPro" id="IPR045131">
    <property type="entry name" value="CISD1/2"/>
</dbReference>
<sequence>RWVSNVTTLVSVLLTEQAAHIVVLLDYYKINTNAYVPLKKKNFSETINVHVENEKKKCDFLLPLCKCHFCQKPQGFPVCDKSHIKHNELTGDNVGPLILKKKTL</sequence>
<name>A0A671KFF1_9TELE</name>
<dbReference type="Ensembl" id="ENSSANT00000006138.1">
    <property type="protein sequence ID" value="ENSSANP00000005705.1"/>
    <property type="gene ID" value="ENSSANG00000003176.1"/>
</dbReference>
<reference evidence="2" key="2">
    <citation type="submission" date="2025-09" db="UniProtKB">
        <authorList>
            <consortium name="Ensembl"/>
        </authorList>
    </citation>
    <scope>IDENTIFICATION</scope>
</reference>
<feature type="chain" id="PRO_5025377819" evidence="1">
    <location>
        <begin position="19"/>
        <end position="104"/>
    </location>
</feature>
<dbReference type="GO" id="GO:0000422">
    <property type="term" value="P:autophagy of mitochondrion"/>
    <property type="evidence" value="ECO:0007669"/>
    <property type="project" value="TreeGrafter"/>
</dbReference>
<organism evidence="2 3">
    <name type="scientific">Sinocyclocheilus anshuiensis</name>
    <dbReference type="NCBI Taxonomy" id="1608454"/>
    <lineage>
        <taxon>Eukaryota</taxon>
        <taxon>Metazoa</taxon>
        <taxon>Chordata</taxon>
        <taxon>Craniata</taxon>
        <taxon>Vertebrata</taxon>
        <taxon>Euteleostomi</taxon>
        <taxon>Actinopterygii</taxon>
        <taxon>Neopterygii</taxon>
        <taxon>Teleostei</taxon>
        <taxon>Ostariophysi</taxon>
        <taxon>Cypriniformes</taxon>
        <taxon>Cyprinidae</taxon>
        <taxon>Cyprininae</taxon>
        <taxon>Sinocyclocheilus</taxon>
    </lineage>
</organism>